<dbReference type="PANTHER" id="PTHR39203">
    <property type="entry name" value="CYTOPLASMIC PROTEIN-RELATED"/>
    <property type="match status" value="1"/>
</dbReference>
<evidence type="ECO:0000313" key="4">
    <source>
        <dbReference type="Proteomes" id="UP000632740"/>
    </source>
</evidence>
<evidence type="ECO:0000313" key="3">
    <source>
        <dbReference type="EMBL" id="GIG22397.1"/>
    </source>
</evidence>
<proteinExistence type="predicted"/>
<dbReference type="Proteomes" id="UP000632740">
    <property type="component" value="Unassembled WGS sequence"/>
</dbReference>
<protein>
    <recommendedName>
        <fullName evidence="2">ASCH domain-containing protein</fullName>
    </recommendedName>
</protein>
<dbReference type="SMART" id="SM01022">
    <property type="entry name" value="ASCH"/>
    <property type="match status" value="1"/>
</dbReference>
<accession>A0A919P5A2</accession>
<feature type="region of interest" description="Disordered" evidence="1">
    <location>
        <begin position="1"/>
        <end position="24"/>
    </location>
</feature>
<organism evidence="3 4">
    <name type="scientific">Cellulomonas chitinilytica</name>
    <dbReference type="NCBI Taxonomy" id="398759"/>
    <lineage>
        <taxon>Bacteria</taxon>
        <taxon>Bacillati</taxon>
        <taxon>Actinomycetota</taxon>
        <taxon>Actinomycetes</taxon>
        <taxon>Micrococcales</taxon>
        <taxon>Cellulomonadaceae</taxon>
        <taxon>Cellulomonas</taxon>
    </lineage>
</organism>
<sequence length="194" mass="20995">MFADMMGRTDDGGTTMTDDVQGDGVEDERVAAFWRAARGHLGFGNLSPVLGESPNDAVPPPSWSFGDNPALADQLLGLVLDGTKTATSTALVELEDAGLDAPRPGDLSIVVDADGEPRALLRTTEVEVVPFDAVGAEHAEAEGEDDRSLESWRVEHERYWRRVLGDDRFSTDLQVVAERFELIYPKDGPTPAVD</sequence>
<feature type="domain" description="ASCH" evidence="2">
    <location>
        <begin position="63"/>
        <end position="184"/>
    </location>
</feature>
<dbReference type="InterPro" id="IPR009326">
    <property type="entry name" value="DUF984"/>
</dbReference>
<evidence type="ECO:0000256" key="1">
    <source>
        <dbReference type="SAM" id="MobiDB-lite"/>
    </source>
</evidence>
<dbReference type="SUPFAM" id="SSF88697">
    <property type="entry name" value="PUA domain-like"/>
    <property type="match status" value="1"/>
</dbReference>
<dbReference type="EMBL" id="BONK01000011">
    <property type="protein sequence ID" value="GIG22397.1"/>
    <property type="molecule type" value="Genomic_DNA"/>
</dbReference>
<dbReference type="InterPro" id="IPR007374">
    <property type="entry name" value="ASCH_domain"/>
</dbReference>
<dbReference type="InterPro" id="IPR015947">
    <property type="entry name" value="PUA-like_sf"/>
</dbReference>
<name>A0A919P5A2_9CELL</name>
<keyword evidence="4" id="KW-1185">Reference proteome</keyword>
<reference evidence="3" key="1">
    <citation type="submission" date="2021-01" db="EMBL/GenBank/DDBJ databases">
        <title>Whole genome shotgun sequence of Cellulomonas chitinilytica NBRC 110799.</title>
        <authorList>
            <person name="Komaki H."/>
            <person name="Tamura T."/>
        </authorList>
    </citation>
    <scope>NUCLEOTIDE SEQUENCE</scope>
    <source>
        <strain evidence="3">NBRC 110799</strain>
    </source>
</reference>
<evidence type="ECO:0000259" key="2">
    <source>
        <dbReference type="SMART" id="SM01022"/>
    </source>
</evidence>
<dbReference type="Pfam" id="PF04266">
    <property type="entry name" value="ASCH"/>
    <property type="match status" value="1"/>
</dbReference>
<dbReference type="Gene3D" id="3.10.400.10">
    <property type="entry name" value="Sulfate adenylyltransferase"/>
    <property type="match status" value="1"/>
</dbReference>
<dbReference type="AlphaFoldDB" id="A0A919P5A2"/>
<feature type="compositionally biased region" description="Low complexity" evidence="1">
    <location>
        <begin position="1"/>
        <end position="19"/>
    </location>
</feature>
<comment type="caution">
    <text evidence="3">The sequence shown here is derived from an EMBL/GenBank/DDBJ whole genome shotgun (WGS) entry which is preliminary data.</text>
</comment>
<dbReference type="PANTHER" id="PTHR39203:SF1">
    <property type="entry name" value="CYTOPLASMIC PROTEIN"/>
    <property type="match status" value="1"/>
</dbReference>
<dbReference type="CDD" id="cd06553">
    <property type="entry name" value="ASCH_Ef3133_like"/>
    <property type="match status" value="1"/>
</dbReference>
<gene>
    <name evidence="3" type="ORF">Cch01nite_31210</name>
</gene>